<evidence type="ECO:0000256" key="1">
    <source>
        <dbReference type="ARBA" id="ARBA00035885"/>
    </source>
</evidence>
<dbReference type="PROSITE" id="PS51154">
    <property type="entry name" value="MACRO"/>
    <property type="match status" value="1"/>
</dbReference>
<dbReference type="InterPro" id="IPR043472">
    <property type="entry name" value="Macro_dom-like"/>
</dbReference>
<protein>
    <submittedName>
        <fullName evidence="3">O-acetyl-ADP-ribose deacetylase (Regulator of RNase III)</fullName>
    </submittedName>
</protein>
<comment type="catalytic activity">
    <reaction evidence="1">
        <text>an N-(ADP-alpha-D-ribosyl)-thymidine in DNA + H2O = a thymidine in DNA + ADP-D-ribose</text>
        <dbReference type="Rhea" id="RHEA:71655"/>
        <dbReference type="Rhea" id="RHEA-COMP:13556"/>
        <dbReference type="Rhea" id="RHEA-COMP:18051"/>
        <dbReference type="ChEBI" id="CHEBI:15377"/>
        <dbReference type="ChEBI" id="CHEBI:57967"/>
        <dbReference type="ChEBI" id="CHEBI:137386"/>
        <dbReference type="ChEBI" id="CHEBI:191199"/>
    </reaction>
    <physiologicalReaction direction="left-to-right" evidence="1">
        <dbReference type="Rhea" id="RHEA:71656"/>
    </physiologicalReaction>
</comment>
<evidence type="ECO:0000313" key="3">
    <source>
        <dbReference type="EMBL" id="MBB4798766.1"/>
    </source>
</evidence>
<dbReference type="PANTHER" id="PTHR12521:SF0">
    <property type="entry name" value="ADP-RIBOSE GLYCOHYDROLASE OARD1"/>
    <property type="match status" value="1"/>
</dbReference>
<dbReference type="AlphaFoldDB" id="A0A7W7N4U9"/>
<dbReference type="PANTHER" id="PTHR12521">
    <property type="entry name" value="PROTEIN C6ORF130"/>
    <property type="match status" value="1"/>
</dbReference>
<feature type="domain" description="Macro" evidence="2">
    <location>
        <begin position="1"/>
        <end position="155"/>
    </location>
</feature>
<comment type="caution">
    <text evidence="3">The sequence shown here is derived from an EMBL/GenBank/DDBJ whole genome shotgun (WGS) entry which is preliminary data.</text>
</comment>
<name>A0A7W7N4U9_9CAUL</name>
<dbReference type="RefSeq" id="WP_184270859.1">
    <property type="nucleotide sequence ID" value="NZ_JACHKY010000004.1"/>
</dbReference>
<proteinExistence type="predicted"/>
<reference evidence="3 4" key="1">
    <citation type="submission" date="2020-08" db="EMBL/GenBank/DDBJ databases">
        <title>Functional genomics of gut bacteria from endangered species of beetles.</title>
        <authorList>
            <person name="Carlos-Shanley C."/>
        </authorList>
    </citation>
    <scope>NUCLEOTIDE SEQUENCE [LARGE SCALE GENOMIC DNA]</scope>
    <source>
        <strain evidence="3 4">S00123</strain>
    </source>
</reference>
<dbReference type="CDD" id="cd02901">
    <property type="entry name" value="Macro_Poa1p-like"/>
    <property type="match status" value="1"/>
</dbReference>
<sequence>MITFSKGDLLQSGAEAVINTVNCVGVMGKGIALQFKQAFPRNYDAYRRACDAGEVRLGEMFVFDTGSMINPRWIINFPTKGHWKAKSRLSDIETGLEDLKRVILENGIRSIAVPPLGCGNGGLDWAEVEPVIRRALGDLDEVDVRLFAPGAAPKVDEMRVGTTRPNMSRGRALVLTLLGLYGAAGYRHSLLEVQKLTYFLQAAGEDLKLGFQKYQYGPYAENLNHVLQRIEGHFIRGYGDRSQAAEIAVLEGGRQEAEAYLAGDEAARDRLDRVAELIAGFETPYGLELLSTVHWVLIHDAEASGDPDRVVQAVHAWNPRKAAVMREPHIRTALDHLQRNGWANQAHAA</sequence>
<dbReference type="GO" id="GO:0140291">
    <property type="term" value="P:peptidyl-glutamate ADP-deribosylation"/>
    <property type="evidence" value="ECO:0007669"/>
    <property type="project" value="TreeGrafter"/>
</dbReference>
<dbReference type="Proteomes" id="UP000539957">
    <property type="component" value="Unassembled WGS sequence"/>
</dbReference>
<keyword evidence="4" id="KW-1185">Reference proteome</keyword>
<evidence type="ECO:0000259" key="2">
    <source>
        <dbReference type="PROSITE" id="PS51154"/>
    </source>
</evidence>
<dbReference type="InterPro" id="IPR050892">
    <property type="entry name" value="ADP-ribose_metab_enzymes"/>
</dbReference>
<dbReference type="SUPFAM" id="SSF52949">
    <property type="entry name" value="Macro domain-like"/>
    <property type="match status" value="1"/>
</dbReference>
<dbReference type="Pfam" id="PF01661">
    <property type="entry name" value="Macro"/>
    <property type="match status" value="1"/>
</dbReference>
<evidence type="ECO:0000313" key="4">
    <source>
        <dbReference type="Proteomes" id="UP000539957"/>
    </source>
</evidence>
<gene>
    <name evidence="3" type="ORF">HNP32_002520</name>
</gene>
<dbReference type="SMART" id="SM00506">
    <property type="entry name" value="A1pp"/>
    <property type="match status" value="1"/>
</dbReference>
<dbReference type="EMBL" id="JACHKY010000004">
    <property type="protein sequence ID" value="MBB4798766.1"/>
    <property type="molecule type" value="Genomic_DNA"/>
</dbReference>
<dbReference type="Gene3D" id="3.40.220.10">
    <property type="entry name" value="Leucine Aminopeptidase, subunit E, domain 1"/>
    <property type="match status" value="1"/>
</dbReference>
<dbReference type="InterPro" id="IPR002589">
    <property type="entry name" value="Macro_dom"/>
</dbReference>
<accession>A0A7W7N4U9</accession>
<organism evidence="3 4">
    <name type="scientific">Brevundimonas bullata</name>
    <dbReference type="NCBI Taxonomy" id="13160"/>
    <lineage>
        <taxon>Bacteria</taxon>
        <taxon>Pseudomonadati</taxon>
        <taxon>Pseudomonadota</taxon>
        <taxon>Alphaproteobacteria</taxon>
        <taxon>Caulobacterales</taxon>
        <taxon>Caulobacteraceae</taxon>
        <taxon>Brevundimonas</taxon>
    </lineage>
</organism>